<evidence type="ECO:0000259" key="2">
    <source>
        <dbReference type="Pfam" id="PF01248"/>
    </source>
</evidence>
<dbReference type="GO" id="GO:0035368">
    <property type="term" value="F:selenocysteine insertion sequence binding"/>
    <property type="evidence" value="ECO:0007669"/>
    <property type="project" value="InterPro"/>
</dbReference>
<keyword evidence="4" id="KW-1185">Reference proteome</keyword>
<dbReference type="InterPro" id="IPR040051">
    <property type="entry name" value="SECISBP2"/>
</dbReference>
<evidence type="ECO:0000313" key="4">
    <source>
        <dbReference type="Proteomes" id="UP001157974"/>
    </source>
</evidence>
<evidence type="ECO:0000256" key="1">
    <source>
        <dbReference type="SAM" id="MobiDB-lite"/>
    </source>
</evidence>
<gene>
    <name evidence="3" type="ORF">NDN08_000633</name>
</gene>
<feature type="region of interest" description="Disordered" evidence="1">
    <location>
        <begin position="1"/>
        <end position="57"/>
    </location>
</feature>
<dbReference type="GO" id="GO:0005739">
    <property type="term" value="C:mitochondrion"/>
    <property type="evidence" value="ECO:0007669"/>
    <property type="project" value="TreeGrafter"/>
</dbReference>
<proteinExistence type="predicted"/>
<dbReference type="Gene3D" id="3.30.1330.30">
    <property type="match status" value="1"/>
</dbReference>
<comment type="caution">
    <text evidence="3">The sequence shown here is derived from an EMBL/GenBank/DDBJ whole genome shotgun (WGS) entry which is preliminary data.</text>
</comment>
<dbReference type="SUPFAM" id="SSF55315">
    <property type="entry name" value="L30e-like"/>
    <property type="match status" value="1"/>
</dbReference>
<dbReference type="Proteomes" id="UP001157974">
    <property type="component" value="Unassembled WGS sequence"/>
</dbReference>
<dbReference type="InterPro" id="IPR004038">
    <property type="entry name" value="Ribosomal_eL8/eL30/eS12/Gad45"/>
</dbReference>
<protein>
    <recommendedName>
        <fullName evidence="2">Ribosomal protein eL8/eL30/eS12/Gadd45 domain-containing protein</fullName>
    </recommendedName>
</protein>
<dbReference type="GO" id="GO:0003730">
    <property type="term" value="F:mRNA 3'-UTR binding"/>
    <property type="evidence" value="ECO:0007669"/>
    <property type="project" value="TreeGrafter"/>
</dbReference>
<dbReference type="PANTHER" id="PTHR13284:SF4">
    <property type="entry name" value="C2H2-TYPE DOMAIN-CONTAINING PROTEIN"/>
    <property type="match status" value="1"/>
</dbReference>
<dbReference type="PANTHER" id="PTHR13284">
    <property type="entry name" value="GH01354P"/>
    <property type="match status" value="1"/>
</dbReference>
<sequence length="254" mass="27989">MQPQSRRSSTSGKSKGKTRSANAKTEGLNRGNPLDSSAPEYVHKGKKRDPEAGAPVTKRPTAIKLEVLEGREKLNCKEASLELCSLETLKIRTARLEQLPRQIIEDPQPYCDQLLTDSIDNQTTFILSELARFQSNAIANAPKTPRKKKRFVAGLRQVHQSALARTIKLLFIAPDIEDGACDKVVEIKRLAVEASIPTVFALSRKKIYVALGLPKRKNAGVSVVGVYDYGSLEVEVGNLQQEVVTAKDRWVISG</sequence>
<name>A0AAV8UQ21_9RHOD</name>
<dbReference type="GO" id="GO:0043021">
    <property type="term" value="F:ribonucleoprotein complex binding"/>
    <property type="evidence" value="ECO:0007669"/>
    <property type="project" value="TreeGrafter"/>
</dbReference>
<dbReference type="AlphaFoldDB" id="A0AAV8UQ21"/>
<dbReference type="Pfam" id="PF01248">
    <property type="entry name" value="Ribosomal_L7Ae"/>
    <property type="match status" value="1"/>
</dbReference>
<feature type="compositionally biased region" description="Low complexity" evidence="1">
    <location>
        <begin position="1"/>
        <end position="13"/>
    </location>
</feature>
<reference evidence="3 4" key="1">
    <citation type="journal article" date="2023" name="Nat. Commun.">
        <title>Origin of minicircular mitochondrial genomes in red algae.</title>
        <authorList>
            <person name="Lee Y."/>
            <person name="Cho C.H."/>
            <person name="Lee Y.M."/>
            <person name="Park S.I."/>
            <person name="Yang J.H."/>
            <person name="West J.A."/>
            <person name="Bhattacharya D."/>
            <person name="Yoon H.S."/>
        </authorList>
    </citation>
    <scope>NUCLEOTIDE SEQUENCE [LARGE SCALE GENOMIC DNA]</scope>
    <source>
        <strain evidence="3 4">CCMP1338</strain>
        <tissue evidence="3">Whole cell</tissue>
    </source>
</reference>
<dbReference type="GO" id="GO:1990904">
    <property type="term" value="C:ribonucleoprotein complex"/>
    <property type="evidence" value="ECO:0007669"/>
    <property type="project" value="TreeGrafter"/>
</dbReference>
<dbReference type="EMBL" id="JAMWBK010000006">
    <property type="protein sequence ID" value="KAJ8904104.1"/>
    <property type="molecule type" value="Genomic_DNA"/>
</dbReference>
<dbReference type="InterPro" id="IPR029064">
    <property type="entry name" value="Ribosomal_eL30-like_sf"/>
</dbReference>
<accession>A0AAV8UQ21</accession>
<organism evidence="3 4">
    <name type="scientific">Rhodosorus marinus</name>
    <dbReference type="NCBI Taxonomy" id="101924"/>
    <lineage>
        <taxon>Eukaryota</taxon>
        <taxon>Rhodophyta</taxon>
        <taxon>Stylonematophyceae</taxon>
        <taxon>Stylonematales</taxon>
        <taxon>Stylonemataceae</taxon>
        <taxon>Rhodosorus</taxon>
    </lineage>
</organism>
<evidence type="ECO:0000313" key="3">
    <source>
        <dbReference type="EMBL" id="KAJ8904104.1"/>
    </source>
</evidence>
<feature type="domain" description="Ribosomal protein eL8/eL30/eS12/Gadd45" evidence="2">
    <location>
        <begin position="137"/>
        <end position="225"/>
    </location>
</feature>